<gene>
    <name evidence="2" type="ORF">H4W79_004711</name>
</gene>
<reference evidence="2 3" key="1">
    <citation type="submission" date="2020-10" db="EMBL/GenBank/DDBJ databases">
        <title>Sequencing the genomes of 1000 actinobacteria strains.</title>
        <authorList>
            <person name="Klenk H.-P."/>
        </authorList>
    </citation>
    <scope>NUCLEOTIDE SEQUENCE [LARGE SCALE GENOMIC DNA]</scope>
    <source>
        <strain evidence="2 3">DSM 45157</strain>
    </source>
</reference>
<dbReference type="InterPro" id="IPR023902">
    <property type="entry name" value="Sporulation_SdpA"/>
</dbReference>
<evidence type="ECO:0000313" key="3">
    <source>
        <dbReference type="Proteomes" id="UP000598217"/>
    </source>
</evidence>
<keyword evidence="1" id="KW-0472">Membrane</keyword>
<keyword evidence="1" id="KW-0812">Transmembrane</keyword>
<dbReference type="EMBL" id="JADBDY010000001">
    <property type="protein sequence ID" value="MBE1460497.1"/>
    <property type="molecule type" value="Genomic_DNA"/>
</dbReference>
<dbReference type="Proteomes" id="UP000598217">
    <property type="component" value="Unassembled WGS sequence"/>
</dbReference>
<keyword evidence="3" id="KW-1185">Reference proteome</keyword>
<sequence>MAAHQTGAEKDADRGHRGAGASVTLALVILALAGSIFYALPSNTLSFRDGGTVRTLFARTMPQNWAFFTKPPNDPELVPYTVNEAGAVEFASTMPNGRVDNLYGLSRTQRAQGPEIANLANQIEEWTDCGSLNGDCLSGVASGAPVQRIENTSPVPTLCGKVVIARTEPVPWTYRDKYRGWRIDDEMALIEARCQ</sequence>
<evidence type="ECO:0000256" key="1">
    <source>
        <dbReference type="SAM" id="Phobius"/>
    </source>
</evidence>
<comment type="caution">
    <text evidence="2">The sequence shown here is derived from an EMBL/GenBank/DDBJ whole genome shotgun (WGS) entry which is preliminary data.</text>
</comment>
<organism evidence="2 3">
    <name type="scientific">Nocardiopsis terrae</name>
    <dbReference type="NCBI Taxonomy" id="372655"/>
    <lineage>
        <taxon>Bacteria</taxon>
        <taxon>Bacillati</taxon>
        <taxon>Actinomycetota</taxon>
        <taxon>Actinomycetes</taxon>
        <taxon>Streptosporangiales</taxon>
        <taxon>Nocardiopsidaceae</taxon>
        <taxon>Nocardiopsis</taxon>
    </lineage>
</organism>
<dbReference type="Pfam" id="PF17418">
    <property type="entry name" value="SdpA"/>
    <property type="match status" value="1"/>
</dbReference>
<feature type="transmembrane region" description="Helical" evidence="1">
    <location>
        <begin position="20"/>
        <end position="40"/>
    </location>
</feature>
<accession>A0ABR9HN84</accession>
<proteinExistence type="predicted"/>
<name>A0ABR9HN84_9ACTN</name>
<protein>
    <submittedName>
        <fullName evidence="2">Antimicrobial peptide system SdpA family protein</fullName>
    </submittedName>
</protein>
<keyword evidence="1" id="KW-1133">Transmembrane helix</keyword>
<evidence type="ECO:0000313" key="2">
    <source>
        <dbReference type="EMBL" id="MBE1460497.1"/>
    </source>
</evidence>
<dbReference type="NCBIfam" id="TIGR04034">
    <property type="entry name" value="export_SdpA"/>
    <property type="match status" value="1"/>
</dbReference>